<name>A0A3S0AL43_9FLAO</name>
<evidence type="ECO:0000313" key="1">
    <source>
        <dbReference type="EMBL" id="RTE52674.1"/>
    </source>
</evidence>
<gene>
    <name evidence="1" type="ORF">EHW67_15470</name>
</gene>
<reference evidence="1 2" key="1">
    <citation type="submission" date="2018-11" db="EMBL/GenBank/DDBJ databases">
        <title>Arenibacter aquaticus sp.nov., a marine bacterium isolated from surface seawater in the South China Sea.</title>
        <authorList>
            <person name="Guo J."/>
            <person name="Sun J."/>
        </authorList>
    </citation>
    <scope>NUCLEOTIDE SEQUENCE [LARGE SCALE GENOMIC DNA]</scope>
    <source>
        <strain evidence="1 2">GUO666</strain>
    </source>
</reference>
<keyword evidence="2" id="KW-1185">Reference proteome</keyword>
<protein>
    <recommendedName>
        <fullName evidence="3">Carboxypeptidase-like regulatory domain-containing protein</fullName>
    </recommendedName>
</protein>
<dbReference type="Proteomes" id="UP000267585">
    <property type="component" value="Unassembled WGS sequence"/>
</dbReference>
<comment type="caution">
    <text evidence="1">The sequence shown here is derived from an EMBL/GenBank/DDBJ whole genome shotgun (WGS) entry which is preliminary data.</text>
</comment>
<dbReference type="Pfam" id="PF13715">
    <property type="entry name" value="CarbopepD_reg_2"/>
    <property type="match status" value="1"/>
</dbReference>
<evidence type="ECO:0000313" key="2">
    <source>
        <dbReference type="Proteomes" id="UP000267585"/>
    </source>
</evidence>
<dbReference type="OrthoDB" id="1427655at2"/>
<dbReference type="EMBL" id="RQPJ01000015">
    <property type="protein sequence ID" value="RTE52674.1"/>
    <property type="molecule type" value="Genomic_DNA"/>
</dbReference>
<dbReference type="SUPFAM" id="SSF49464">
    <property type="entry name" value="Carboxypeptidase regulatory domain-like"/>
    <property type="match status" value="1"/>
</dbReference>
<sequence>MIPIYLFCLIFGVFSKGLVAQDFIKTLEGKVYSIDGDVAATHVLNTTTKKAAITDLNGFFSIPVQLNDTLVISAVQYKRKEIVVTTAILESKFLSIPLEESNIALDEVVVTPYNLTGELDRDMKRLNIPAPVTATSLGLPNAHVKPLMQSERLLREASMGPFSVGMLTSVPFNPLINAITGRTKMLKKRVARDIKYNKTQQLRTQFADSLFVLQLKIPYEKIDDFLYFCEVDSNFSNIVDSKDLFRIWDFIRQKSVVYRKNNKQFLSDGKQ</sequence>
<dbReference type="InterPro" id="IPR008969">
    <property type="entry name" value="CarboxyPept-like_regulatory"/>
</dbReference>
<organism evidence="1 2">
    <name type="scientific">Arenibacter aquaticus</name>
    <dbReference type="NCBI Taxonomy" id="2489054"/>
    <lineage>
        <taxon>Bacteria</taxon>
        <taxon>Pseudomonadati</taxon>
        <taxon>Bacteroidota</taxon>
        <taxon>Flavobacteriia</taxon>
        <taxon>Flavobacteriales</taxon>
        <taxon>Flavobacteriaceae</taxon>
        <taxon>Arenibacter</taxon>
    </lineage>
</organism>
<proteinExistence type="predicted"/>
<dbReference type="AlphaFoldDB" id="A0A3S0AL43"/>
<accession>A0A3S0AL43</accession>
<evidence type="ECO:0008006" key="3">
    <source>
        <dbReference type="Google" id="ProtNLM"/>
    </source>
</evidence>